<evidence type="ECO:0000313" key="3">
    <source>
        <dbReference type="Proteomes" id="UP000721045"/>
    </source>
</evidence>
<comment type="caution">
    <text evidence="2">The sequence shown here is derived from an EMBL/GenBank/DDBJ whole genome shotgun (WGS) entry which is preliminary data.</text>
</comment>
<evidence type="ECO:0000259" key="1">
    <source>
        <dbReference type="Pfam" id="PF21939"/>
    </source>
</evidence>
<dbReference type="EMBL" id="JABZYP010000003">
    <property type="protein sequence ID" value="MBF1712399.1"/>
    <property type="molecule type" value="Genomic_DNA"/>
</dbReference>
<evidence type="ECO:0000313" key="2">
    <source>
        <dbReference type="EMBL" id="MBF1712399.1"/>
    </source>
</evidence>
<reference evidence="2" key="1">
    <citation type="submission" date="2020-04" db="EMBL/GenBank/DDBJ databases">
        <title>Deep metagenomics examines the oral microbiome during advanced dental caries in children, revealing novel taxa and co-occurrences with host molecules.</title>
        <authorList>
            <person name="Baker J.L."/>
            <person name="Morton J.T."/>
            <person name="Dinis M."/>
            <person name="Alvarez R."/>
            <person name="Tran N.C."/>
            <person name="Knight R."/>
            <person name="Edlund A."/>
        </authorList>
    </citation>
    <scope>NUCLEOTIDE SEQUENCE</scope>
    <source>
        <strain evidence="2">JCVI_23_bin.22</strain>
    </source>
</reference>
<gene>
    <name evidence="2" type="ORF">HXO88_01465</name>
</gene>
<dbReference type="InterPro" id="IPR008577">
    <property type="entry name" value="DUF859"/>
</dbReference>
<organism evidence="2 3">
    <name type="scientific">Streptococcus intermedius</name>
    <dbReference type="NCBI Taxonomy" id="1338"/>
    <lineage>
        <taxon>Bacteria</taxon>
        <taxon>Bacillati</taxon>
        <taxon>Bacillota</taxon>
        <taxon>Bacilli</taxon>
        <taxon>Lactobacillales</taxon>
        <taxon>Streptococcaceae</taxon>
        <taxon>Streptococcus</taxon>
        <taxon>Streptococcus anginosus group</taxon>
    </lineage>
</organism>
<proteinExistence type="predicted"/>
<sequence length="691" mass="74393">MARATFSGAYGHNLQIEIVSGWNKQIVEGNYSIVNVQVRLIANGYAALWGAGGKTLTINVGGASKQVSIDASISQGQTKGIYAEDFQVPHNPDGTKSVYITARLDINQGNYGWGAAGIYVPLANIARASTGSSANGVIGQPIALNISRHSNSFKHAIWVRFGSYDKKIAGDDIDTSYTWTPEMSMCNEIPDASIGHGTLTYITYSGGKEIGRDARIIRLSVPDDIRPNLTGFTLTDTNTAAASVVPGEQAFIQILSNIKVNFGQATGAYGSTITGYYAEIVDKNQSTATQGGTLGVMNYTGNVTIRARVTDSRGRTSNTIEKTVNILEYFAPVLNFGVVRSGTQSSTLTITRNAKVAPLAVGGVQKNQMKLTFKTAKFGSNDYKVDTGSASGIWTTVSSLTNSNANLQGEYAANSSWTVLGILEDKFTRTEFAVNVATEQVVFSYDKTGVGVSKIRERGALDVEGDTYINGALQYCTAALPEISVNEILEGGPVWVSKDTPSGSWGLLEVFRISNLQYLELTQRFTEFSGCLTWYRHRDYTGKNWTPWVVQGIDAFYPPGSIYQSTNPRNPSTFMGGVWERYGNGKVLVGVDETDADFNAANKQGGSKQHKHTAGSLEAAIGSIDGNTAALGYKASNSNDPINDYTYGISGNNATKPSGKKQNHNTAILGSTGFESSLEPYVTVYRWRRIA</sequence>
<dbReference type="InterPro" id="IPR053827">
    <property type="entry name" value="Gp10_C"/>
</dbReference>
<dbReference type="CDD" id="cd19958">
    <property type="entry name" value="pyocin_knob"/>
    <property type="match status" value="1"/>
</dbReference>
<accession>A0A930WE87</accession>
<protein>
    <recommendedName>
        <fullName evidence="1">Baseplate structural protein Gp10 C-terminal domain-containing protein</fullName>
    </recommendedName>
</protein>
<dbReference type="Proteomes" id="UP000721045">
    <property type="component" value="Unassembled WGS sequence"/>
</dbReference>
<dbReference type="Pfam" id="PF05895">
    <property type="entry name" value="DUF859"/>
    <property type="match status" value="1"/>
</dbReference>
<dbReference type="AlphaFoldDB" id="A0A930WE87"/>
<name>A0A930WE87_STRIT</name>
<dbReference type="Pfam" id="PF21939">
    <property type="entry name" value="Gp10_C"/>
    <property type="match status" value="1"/>
</dbReference>
<feature type="domain" description="Baseplate structural protein Gp10 C-terminal" evidence="1">
    <location>
        <begin position="553"/>
        <end position="690"/>
    </location>
</feature>